<dbReference type="InterPro" id="IPR000719">
    <property type="entry name" value="Prot_kinase_dom"/>
</dbReference>
<evidence type="ECO:0000256" key="2">
    <source>
        <dbReference type="ARBA" id="ARBA00012425"/>
    </source>
</evidence>
<dbReference type="GO" id="GO:0004693">
    <property type="term" value="F:cyclin-dependent protein serine/threonine kinase activity"/>
    <property type="evidence" value="ECO:0007669"/>
    <property type="project" value="UniProtKB-EC"/>
</dbReference>
<dbReference type="SMART" id="SM00220">
    <property type="entry name" value="S_TKc"/>
    <property type="match status" value="1"/>
</dbReference>
<comment type="caution">
    <text evidence="18">The sequence shown here is derived from an EMBL/GenBank/DDBJ whole genome shotgun (WGS) entry which is preliminary data.</text>
</comment>
<feature type="region of interest" description="Disordered" evidence="16">
    <location>
        <begin position="1"/>
        <end position="39"/>
    </location>
</feature>
<keyword evidence="19" id="KW-1185">Reference proteome</keyword>
<evidence type="ECO:0000256" key="6">
    <source>
        <dbReference type="ARBA" id="ARBA00022777"/>
    </source>
</evidence>
<evidence type="ECO:0000256" key="13">
    <source>
        <dbReference type="ARBA" id="ARBA00048367"/>
    </source>
</evidence>
<comment type="catalytic activity">
    <reaction evidence="13">
        <text>L-seryl-[protein] + ATP = O-phospho-L-seryl-[protein] + ADP + H(+)</text>
        <dbReference type="Rhea" id="RHEA:17989"/>
        <dbReference type="Rhea" id="RHEA-COMP:9863"/>
        <dbReference type="Rhea" id="RHEA-COMP:11604"/>
        <dbReference type="ChEBI" id="CHEBI:15378"/>
        <dbReference type="ChEBI" id="CHEBI:29999"/>
        <dbReference type="ChEBI" id="CHEBI:30616"/>
        <dbReference type="ChEBI" id="CHEBI:83421"/>
        <dbReference type="ChEBI" id="CHEBI:456216"/>
        <dbReference type="EC" id="2.7.11.22"/>
    </reaction>
</comment>
<evidence type="ECO:0000256" key="10">
    <source>
        <dbReference type="ARBA" id="ARBA00041902"/>
    </source>
</evidence>
<keyword evidence="4" id="KW-0808">Transferase</keyword>
<dbReference type="FunFam" id="3.30.200.20:FF:000124">
    <property type="entry name" value="Cyclin-dependent kinase 4"/>
    <property type="match status" value="1"/>
</dbReference>
<keyword evidence="7 14" id="KW-0067">ATP-binding</keyword>
<dbReference type="PANTHER" id="PTHR24056:SF107">
    <property type="entry name" value="CYCLIN-DEPENDENT KINASE 11A-RELATED"/>
    <property type="match status" value="1"/>
</dbReference>
<dbReference type="AlphaFoldDB" id="A0ABD3PYF3"/>
<dbReference type="InterPro" id="IPR008271">
    <property type="entry name" value="Ser/Thr_kinase_AS"/>
</dbReference>
<dbReference type="PROSITE" id="PS00107">
    <property type="entry name" value="PROTEIN_KINASE_ATP"/>
    <property type="match status" value="1"/>
</dbReference>
<feature type="compositionally biased region" description="Basic and acidic residues" evidence="16">
    <location>
        <begin position="14"/>
        <end position="23"/>
    </location>
</feature>
<dbReference type="PROSITE" id="PS50011">
    <property type="entry name" value="PROTEIN_KINASE_DOM"/>
    <property type="match status" value="1"/>
</dbReference>
<protein>
    <recommendedName>
        <fullName evidence="9">Cyclin-dependent kinase 2 homolog</fullName>
        <ecNumber evidence="2">2.7.11.22</ecNumber>
    </recommendedName>
    <alternativeName>
        <fullName evidence="10">Cell division control protein 2 homolog</fullName>
    </alternativeName>
    <alternativeName>
        <fullName evidence="11">cdc2-related kinase 2</fullName>
    </alternativeName>
</protein>
<evidence type="ECO:0000313" key="18">
    <source>
        <dbReference type="EMBL" id="KAL3793063.1"/>
    </source>
</evidence>
<evidence type="ECO:0000256" key="4">
    <source>
        <dbReference type="ARBA" id="ARBA00022679"/>
    </source>
</evidence>
<evidence type="ECO:0000256" key="5">
    <source>
        <dbReference type="ARBA" id="ARBA00022741"/>
    </source>
</evidence>
<dbReference type="Gene3D" id="3.30.200.20">
    <property type="entry name" value="Phosphorylase Kinase, domain 1"/>
    <property type="match status" value="1"/>
</dbReference>
<evidence type="ECO:0000256" key="14">
    <source>
        <dbReference type="PROSITE-ProRule" id="PRU10141"/>
    </source>
</evidence>
<dbReference type="PANTHER" id="PTHR24056">
    <property type="entry name" value="CELL DIVISION PROTEIN KINASE"/>
    <property type="match status" value="1"/>
</dbReference>
<dbReference type="PROSITE" id="PS00108">
    <property type="entry name" value="PROTEIN_KINASE_ST"/>
    <property type="match status" value="1"/>
</dbReference>
<keyword evidence="5 14" id="KW-0547">Nucleotide-binding</keyword>
<evidence type="ECO:0000256" key="16">
    <source>
        <dbReference type="SAM" id="MobiDB-lite"/>
    </source>
</evidence>
<comment type="subunit">
    <text evidence="8">May form a complex composed of at least the catalytic subunit CRK2 and a cyclin.</text>
</comment>
<evidence type="ECO:0000256" key="1">
    <source>
        <dbReference type="ARBA" id="ARBA00006485"/>
    </source>
</evidence>
<accession>A0ABD3PYF3</accession>
<evidence type="ECO:0000256" key="12">
    <source>
        <dbReference type="ARBA" id="ARBA00047811"/>
    </source>
</evidence>
<dbReference type="InterPro" id="IPR011009">
    <property type="entry name" value="Kinase-like_dom_sf"/>
</dbReference>
<dbReference type="InterPro" id="IPR050108">
    <property type="entry name" value="CDK"/>
</dbReference>
<comment type="catalytic activity">
    <reaction evidence="12">
        <text>L-threonyl-[protein] + ATP = O-phospho-L-threonyl-[protein] + ADP + H(+)</text>
        <dbReference type="Rhea" id="RHEA:46608"/>
        <dbReference type="Rhea" id="RHEA-COMP:11060"/>
        <dbReference type="Rhea" id="RHEA-COMP:11605"/>
        <dbReference type="ChEBI" id="CHEBI:15378"/>
        <dbReference type="ChEBI" id="CHEBI:30013"/>
        <dbReference type="ChEBI" id="CHEBI:30616"/>
        <dbReference type="ChEBI" id="CHEBI:61977"/>
        <dbReference type="ChEBI" id="CHEBI:456216"/>
        <dbReference type="EC" id="2.7.11.22"/>
    </reaction>
</comment>
<feature type="compositionally biased region" description="Basic residues" evidence="16">
    <location>
        <begin position="1"/>
        <end position="13"/>
    </location>
</feature>
<dbReference type="GO" id="GO:0005524">
    <property type="term" value="F:ATP binding"/>
    <property type="evidence" value="ECO:0007669"/>
    <property type="project" value="UniProtKB-UniRule"/>
</dbReference>
<sequence length="327" mass="36896">MMGNRNSHKRRRKERDSSNRDGHGSSGPPGFPASSSSEANTPSWITNMINDCSLLPTSKVAFGRCTNVSSRYEKLGRIGEGTYGVVYRARDEVTGDIVALKRCLPHHEASDGFPLTTLREITLLRELQHGGEQNGIVMLKDVAVSSSRSGVFLIFEYAQHDLATLIDGHYKQHNCSPFRESEVKRLMLQLLRALSFLHSRHILHRDVKLSNLLYNHRGELRVADFGLARRVGGIHVRDKWFTSTDLNSCLTPKVVSLWYRPPELLFGSEFYDMGVDNWGAGCTMGELLLGKPLMNGKNELEQLQKMVRMLILIACTRTAYNANPYRF</sequence>
<evidence type="ECO:0000313" key="19">
    <source>
        <dbReference type="Proteomes" id="UP001516023"/>
    </source>
</evidence>
<keyword evidence="6" id="KW-0418">Kinase</keyword>
<dbReference type="Pfam" id="PF00069">
    <property type="entry name" value="Pkinase"/>
    <property type="match status" value="1"/>
</dbReference>
<evidence type="ECO:0000256" key="9">
    <source>
        <dbReference type="ARBA" id="ARBA00039612"/>
    </source>
</evidence>
<dbReference type="EMBL" id="JABMIG020000095">
    <property type="protein sequence ID" value="KAL3793063.1"/>
    <property type="molecule type" value="Genomic_DNA"/>
</dbReference>
<organism evidence="18 19">
    <name type="scientific">Cyclotella cryptica</name>
    <dbReference type="NCBI Taxonomy" id="29204"/>
    <lineage>
        <taxon>Eukaryota</taxon>
        <taxon>Sar</taxon>
        <taxon>Stramenopiles</taxon>
        <taxon>Ochrophyta</taxon>
        <taxon>Bacillariophyta</taxon>
        <taxon>Coscinodiscophyceae</taxon>
        <taxon>Thalassiosirophycidae</taxon>
        <taxon>Stephanodiscales</taxon>
        <taxon>Stephanodiscaceae</taxon>
        <taxon>Cyclotella</taxon>
    </lineage>
</organism>
<evidence type="ECO:0000256" key="15">
    <source>
        <dbReference type="RuleBase" id="RU000304"/>
    </source>
</evidence>
<dbReference type="Proteomes" id="UP001516023">
    <property type="component" value="Unassembled WGS sequence"/>
</dbReference>
<evidence type="ECO:0000256" key="8">
    <source>
        <dbReference type="ARBA" id="ARBA00038543"/>
    </source>
</evidence>
<dbReference type="InterPro" id="IPR017441">
    <property type="entry name" value="Protein_kinase_ATP_BS"/>
</dbReference>
<evidence type="ECO:0000256" key="11">
    <source>
        <dbReference type="ARBA" id="ARBA00042858"/>
    </source>
</evidence>
<keyword evidence="3 15" id="KW-0723">Serine/threonine-protein kinase</keyword>
<proteinExistence type="inferred from homology"/>
<evidence type="ECO:0000259" key="17">
    <source>
        <dbReference type="PROSITE" id="PS50011"/>
    </source>
</evidence>
<evidence type="ECO:0000256" key="7">
    <source>
        <dbReference type="ARBA" id="ARBA00022840"/>
    </source>
</evidence>
<feature type="compositionally biased region" description="Low complexity" evidence="16">
    <location>
        <begin position="26"/>
        <end position="37"/>
    </location>
</feature>
<dbReference type="EC" id="2.7.11.22" evidence="2"/>
<comment type="similarity">
    <text evidence="1">Belongs to the protein kinase superfamily. CMGC Ser/Thr protein kinase family. CDC2/CDKX subfamily.</text>
</comment>
<gene>
    <name evidence="18" type="ORF">HJC23_003071</name>
</gene>
<evidence type="ECO:0000256" key="3">
    <source>
        <dbReference type="ARBA" id="ARBA00022527"/>
    </source>
</evidence>
<dbReference type="SUPFAM" id="SSF56112">
    <property type="entry name" value="Protein kinase-like (PK-like)"/>
    <property type="match status" value="1"/>
</dbReference>
<dbReference type="Gene3D" id="1.10.510.10">
    <property type="entry name" value="Transferase(Phosphotransferase) domain 1"/>
    <property type="match status" value="1"/>
</dbReference>
<name>A0ABD3PYF3_9STRA</name>
<feature type="domain" description="Protein kinase" evidence="17">
    <location>
        <begin position="72"/>
        <end position="327"/>
    </location>
</feature>
<feature type="binding site" evidence="14">
    <location>
        <position position="101"/>
    </location>
    <ligand>
        <name>ATP</name>
        <dbReference type="ChEBI" id="CHEBI:30616"/>
    </ligand>
</feature>
<reference evidence="18 19" key="1">
    <citation type="journal article" date="2020" name="G3 (Bethesda)">
        <title>Improved Reference Genome for Cyclotella cryptica CCMP332, a Model for Cell Wall Morphogenesis, Salinity Adaptation, and Lipid Production in Diatoms (Bacillariophyta).</title>
        <authorList>
            <person name="Roberts W.R."/>
            <person name="Downey K.M."/>
            <person name="Ruck E.C."/>
            <person name="Traller J.C."/>
            <person name="Alverson A.J."/>
        </authorList>
    </citation>
    <scope>NUCLEOTIDE SEQUENCE [LARGE SCALE GENOMIC DNA]</scope>
    <source>
        <strain evidence="18 19">CCMP332</strain>
    </source>
</reference>